<dbReference type="PANTHER" id="PTHR43749:SF2">
    <property type="entry name" value="RNA-SPLICING LIGASE RTCB"/>
    <property type="match status" value="1"/>
</dbReference>
<feature type="binding site" evidence="11">
    <location>
        <position position="164"/>
    </location>
    <ligand>
        <name>Mn(2+)</name>
        <dbReference type="ChEBI" id="CHEBI:29035"/>
        <label>2</label>
    </ligand>
</feature>
<evidence type="ECO:0000313" key="13">
    <source>
        <dbReference type="Proteomes" id="UP000216024"/>
    </source>
</evidence>
<sequence length="376" mass="42812">MKLKGKYTNAKIFADRIDDKAFSQIENLLNHKAFENVKVRIMPDVHAGMGCVIGFTANLGDKVIPNLVGVDIGCGMEVTKLGRINIDFEKLDNMIRKEIPSGFSIHKKAPMRYDKDWSDRLRSISNKTKSDFNRHICSIGTLGGGNHFIEINEGKDKEKYLVIHSGSRNLGNVIAKYHQNKAINYCEEMKNKNSVYDVTKDLAFLENEDRLEYIEDMNFAQEFAELNRKVISKKICEFLNIDYDSAEKFTTIHNYVNMKDFIIRKGAICANKDEVVIIPMNMRDGSIIGIGQGNEDWNNSAPHGAGRILSRKAAKDKLCINEYKKSMEGIWSSSVSKSTLDESPMAYKPMDEVKKHMKDTLHILDHIKPLYNFKAK</sequence>
<evidence type="ECO:0000256" key="8">
    <source>
        <dbReference type="ARBA" id="ARBA00047746"/>
    </source>
</evidence>
<feature type="binding site" evidence="11">
    <location>
        <position position="71"/>
    </location>
    <ligand>
        <name>Mn(2+)</name>
        <dbReference type="ChEBI" id="CHEBI:29035"/>
        <label>1</label>
    </ligand>
</feature>
<dbReference type="GO" id="GO:0042245">
    <property type="term" value="P:RNA repair"/>
    <property type="evidence" value="ECO:0007669"/>
    <property type="project" value="UniProtKB-KW"/>
</dbReference>
<protein>
    <recommendedName>
        <fullName evidence="1">3'-phosphate/5'-hydroxy nucleic acid ligase</fullName>
        <ecNumber evidence="1">6.5.1.8</ecNumber>
    </recommendedName>
</protein>
<dbReference type="RefSeq" id="WP_095135102.1">
    <property type="nucleotide sequence ID" value="NZ_NIBG01000022.1"/>
</dbReference>
<dbReference type="InterPro" id="IPR052915">
    <property type="entry name" value="RtcB-like"/>
</dbReference>
<keyword evidence="2" id="KW-0436">Ligase</keyword>
<dbReference type="GO" id="GO:0006281">
    <property type="term" value="P:DNA repair"/>
    <property type="evidence" value="ECO:0007669"/>
    <property type="project" value="TreeGrafter"/>
</dbReference>
<dbReference type="Proteomes" id="UP000216024">
    <property type="component" value="Unassembled WGS sequence"/>
</dbReference>
<evidence type="ECO:0000256" key="1">
    <source>
        <dbReference type="ARBA" id="ARBA00012726"/>
    </source>
</evidence>
<comment type="caution">
    <text evidence="12">The sequence shown here is derived from an EMBL/GenBank/DDBJ whole genome shotgun (WGS) entry which is preliminary data.</text>
</comment>
<dbReference type="Pfam" id="PF01139">
    <property type="entry name" value="RtcB"/>
    <property type="match status" value="1"/>
</dbReference>
<evidence type="ECO:0000256" key="6">
    <source>
        <dbReference type="ARBA" id="ARBA00023134"/>
    </source>
</evidence>
<dbReference type="EMBL" id="NIBG01000022">
    <property type="protein sequence ID" value="PAB57877.1"/>
    <property type="molecule type" value="Genomic_DNA"/>
</dbReference>
<evidence type="ECO:0000256" key="4">
    <source>
        <dbReference type="ARBA" id="ARBA00022741"/>
    </source>
</evidence>
<dbReference type="GO" id="GO:0006396">
    <property type="term" value="P:RNA processing"/>
    <property type="evidence" value="ECO:0007669"/>
    <property type="project" value="InterPro"/>
</dbReference>
<dbReference type="GO" id="GO:0170057">
    <property type="term" value="F:RNA ligase (GTP) activity"/>
    <property type="evidence" value="ECO:0007669"/>
    <property type="project" value="UniProtKB-EC"/>
</dbReference>
<feature type="binding site" evidence="11">
    <location>
        <position position="147"/>
    </location>
    <ligand>
        <name>Mn(2+)</name>
        <dbReference type="ChEBI" id="CHEBI:29035"/>
        <label>1</label>
    </ligand>
</feature>
<organism evidence="12 13">
    <name type="scientific">Anaeromicrobium sediminis</name>
    <dbReference type="NCBI Taxonomy" id="1478221"/>
    <lineage>
        <taxon>Bacteria</taxon>
        <taxon>Bacillati</taxon>
        <taxon>Bacillota</taxon>
        <taxon>Clostridia</taxon>
        <taxon>Peptostreptococcales</taxon>
        <taxon>Thermotaleaceae</taxon>
        <taxon>Anaeromicrobium</taxon>
    </lineage>
</organism>
<name>A0A267MEJ1_9FIRM</name>
<comment type="catalytic activity">
    <reaction evidence="8">
        <text>a 3'-end 3'-phospho-ribonucleotide-RNA + a 5'-end dephospho-ribonucleoside-RNA + GTP = a ribonucleotidyl-ribonucleotide-RNA + GMP + diphosphate</text>
        <dbReference type="Rhea" id="RHEA:68076"/>
        <dbReference type="Rhea" id="RHEA-COMP:10463"/>
        <dbReference type="Rhea" id="RHEA-COMP:13936"/>
        <dbReference type="Rhea" id="RHEA-COMP:17355"/>
        <dbReference type="ChEBI" id="CHEBI:33019"/>
        <dbReference type="ChEBI" id="CHEBI:37565"/>
        <dbReference type="ChEBI" id="CHEBI:58115"/>
        <dbReference type="ChEBI" id="CHEBI:83062"/>
        <dbReference type="ChEBI" id="CHEBI:138284"/>
        <dbReference type="ChEBI" id="CHEBI:173118"/>
        <dbReference type="EC" id="6.5.1.8"/>
    </reaction>
</comment>
<feature type="active site" description="GMP-histidine intermediate" evidence="9">
    <location>
        <position position="303"/>
    </location>
</feature>
<feature type="binding site" evidence="10">
    <location>
        <begin position="279"/>
        <end position="282"/>
    </location>
    <ligand>
        <name>GMP</name>
        <dbReference type="ChEBI" id="CHEBI:58115"/>
    </ligand>
</feature>
<dbReference type="GO" id="GO:0003909">
    <property type="term" value="F:DNA ligase activity"/>
    <property type="evidence" value="ECO:0007669"/>
    <property type="project" value="TreeGrafter"/>
</dbReference>
<feature type="binding site" evidence="10">
    <location>
        <begin position="303"/>
        <end position="306"/>
    </location>
    <ligand>
        <name>GMP</name>
        <dbReference type="ChEBI" id="CHEBI:58115"/>
    </ligand>
</feature>
<evidence type="ECO:0000256" key="2">
    <source>
        <dbReference type="ARBA" id="ARBA00022598"/>
    </source>
</evidence>
<dbReference type="InterPro" id="IPR001233">
    <property type="entry name" value="RtcB"/>
</dbReference>
<dbReference type="AlphaFoldDB" id="A0A267MEJ1"/>
<feature type="binding site" evidence="10">
    <location>
        <position position="286"/>
    </location>
    <ligand>
        <name>GMP</name>
        <dbReference type="ChEBI" id="CHEBI:58115"/>
    </ligand>
</feature>
<evidence type="ECO:0000256" key="9">
    <source>
        <dbReference type="PIRSR" id="PIRSR601233-1"/>
    </source>
</evidence>
<feature type="binding site" evidence="10">
    <location>
        <begin position="253"/>
        <end position="254"/>
    </location>
    <ligand>
        <name>GMP</name>
        <dbReference type="ChEBI" id="CHEBI:58115"/>
    </ligand>
</feature>
<evidence type="ECO:0000256" key="7">
    <source>
        <dbReference type="ARBA" id="ARBA00023211"/>
    </source>
</evidence>
<dbReference type="GO" id="GO:0030145">
    <property type="term" value="F:manganese ion binding"/>
    <property type="evidence" value="ECO:0007669"/>
    <property type="project" value="TreeGrafter"/>
</dbReference>
<feature type="binding site" evidence="11">
    <location>
        <position position="253"/>
    </location>
    <ligand>
        <name>Mn(2+)</name>
        <dbReference type="ChEBI" id="CHEBI:29035"/>
        <label>2</label>
    </ligand>
</feature>
<dbReference type="GO" id="GO:0005525">
    <property type="term" value="F:GTP binding"/>
    <property type="evidence" value="ECO:0007669"/>
    <property type="project" value="UniProtKB-KW"/>
</dbReference>
<dbReference type="PANTHER" id="PTHR43749">
    <property type="entry name" value="RNA-SPLICING LIGASE RTCB"/>
    <property type="match status" value="1"/>
</dbReference>
<dbReference type="Gene3D" id="3.90.1860.10">
    <property type="entry name" value="tRNA-splicing ligase RtcB"/>
    <property type="match status" value="1"/>
</dbReference>
<evidence type="ECO:0000313" key="12">
    <source>
        <dbReference type="EMBL" id="PAB57877.1"/>
    </source>
</evidence>
<keyword evidence="5" id="KW-0692">RNA repair</keyword>
<feature type="binding site" evidence="10">
    <location>
        <begin position="146"/>
        <end position="150"/>
    </location>
    <ligand>
        <name>GMP</name>
        <dbReference type="ChEBI" id="CHEBI:58115"/>
    </ligand>
</feature>
<dbReference type="InterPro" id="IPR036025">
    <property type="entry name" value="RtcB-like_sf"/>
</dbReference>
<evidence type="ECO:0000256" key="3">
    <source>
        <dbReference type="ARBA" id="ARBA00022723"/>
    </source>
</evidence>
<evidence type="ECO:0000256" key="5">
    <source>
        <dbReference type="ARBA" id="ARBA00022800"/>
    </source>
</evidence>
<accession>A0A267MEJ1</accession>
<evidence type="ECO:0000256" key="11">
    <source>
        <dbReference type="PIRSR" id="PIRSR601233-3"/>
    </source>
</evidence>
<proteinExistence type="predicted"/>
<evidence type="ECO:0000256" key="10">
    <source>
        <dbReference type="PIRSR" id="PIRSR601233-2"/>
    </source>
</evidence>
<keyword evidence="13" id="KW-1185">Reference proteome</keyword>
<keyword evidence="7 11" id="KW-0464">Manganese</keyword>
<dbReference type="EC" id="6.5.1.8" evidence="1"/>
<reference evidence="12 13" key="1">
    <citation type="submission" date="2017-06" db="EMBL/GenBank/DDBJ databases">
        <title>Draft genome sequence of anaerobic fermentative bacterium Anaeromicrobium sediminis DY2726D isolated from West Pacific Ocean sediments.</title>
        <authorList>
            <person name="Zeng X."/>
        </authorList>
    </citation>
    <scope>NUCLEOTIDE SEQUENCE [LARGE SCALE GENOMIC DNA]</scope>
    <source>
        <strain evidence="12 13">DY2726D</strain>
    </source>
</reference>
<keyword evidence="4 10" id="KW-0547">Nucleotide-binding</keyword>
<comment type="cofactor">
    <cofactor evidence="11">
        <name>Mn(2+)</name>
        <dbReference type="ChEBI" id="CHEBI:29035"/>
    </cofactor>
    <text evidence="11">Binds 2 manganese ions per subunit.</text>
</comment>
<keyword evidence="6 10" id="KW-0342">GTP-binding</keyword>
<keyword evidence="3 11" id="KW-0479">Metal-binding</keyword>
<dbReference type="OrthoDB" id="9802323at2"/>
<gene>
    <name evidence="12" type="ORF">CCE28_17935</name>
</gene>
<dbReference type="SUPFAM" id="SSF103365">
    <property type="entry name" value="Hypothetical protein PH1602"/>
    <property type="match status" value="1"/>
</dbReference>